<keyword evidence="2" id="KW-0378">Hydrolase</keyword>
<evidence type="ECO:0000259" key="1">
    <source>
        <dbReference type="Pfam" id="PF00561"/>
    </source>
</evidence>
<dbReference type="InterPro" id="IPR050266">
    <property type="entry name" value="AB_hydrolase_sf"/>
</dbReference>
<dbReference type="Proteomes" id="UP000502136">
    <property type="component" value="Chromosome"/>
</dbReference>
<proteinExistence type="predicted"/>
<dbReference type="KEGG" id="palr:HGI30_04300"/>
<dbReference type="RefSeq" id="WP_168906515.1">
    <property type="nucleotide sequence ID" value="NZ_CP051428.1"/>
</dbReference>
<dbReference type="InterPro" id="IPR029058">
    <property type="entry name" value="AB_hydrolase_fold"/>
</dbReference>
<evidence type="ECO:0000313" key="2">
    <source>
        <dbReference type="EMBL" id="QJC50860.1"/>
    </source>
</evidence>
<keyword evidence="3" id="KW-1185">Reference proteome</keyword>
<organism evidence="2 3">
    <name type="scientific">Paenibacillus albicereus</name>
    <dbReference type="NCBI Taxonomy" id="2726185"/>
    <lineage>
        <taxon>Bacteria</taxon>
        <taxon>Bacillati</taxon>
        <taxon>Bacillota</taxon>
        <taxon>Bacilli</taxon>
        <taxon>Bacillales</taxon>
        <taxon>Paenibacillaceae</taxon>
        <taxon>Paenibacillus</taxon>
    </lineage>
</organism>
<dbReference type="SUPFAM" id="SSF53474">
    <property type="entry name" value="alpha/beta-Hydrolases"/>
    <property type="match status" value="1"/>
</dbReference>
<dbReference type="PRINTS" id="PR00111">
    <property type="entry name" value="ABHYDROLASE"/>
</dbReference>
<dbReference type="GO" id="GO:0016020">
    <property type="term" value="C:membrane"/>
    <property type="evidence" value="ECO:0007669"/>
    <property type="project" value="TreeGrafter"/>
</dbReference>
<dbReference type="PANTHER" id="PTHR43798:SF33">
    <property type="entry name" value="HYDROLASE, PUTATIVE (AFU_ORTHOLOGUE AFUA_2G14860)-RELATED"/>
    <property type="match status" value="1"/>
</dbReference>
<dbReference type="EMBL" id="CP051428">
    <property type="protein sequence ID" value="QJC50860.1"/>
    <property type="molecule type" value="Genomic_DNA"/>
</dbReference>
<dbReference type="AlphaFoldDB" id="A0A6H2GTX4"/>
<gene>
    <name evidence="2" type="ORF">HGI30_04300</name>
</gene>
<name>A0A6H2GTX4_9BACL</name>
<dbReference type="PANTHER" id="PTHR43798">
    <property type="entry name" value="MONOACYLGLYCEROL LIPASE"/>
    <property type="match status" value="1"/>
</dbReference>
<accession>A0A6H2GTX4</accession>
<dbReference type="GO" id="GO:0016787">
    <property type="term" value="F:hydrolase activity"/>
    <property type="evidence" value="ECO:0007669"/>
    <property type="project" value="UniProtKB-KW"/>
</dbReference>
<reference evidence="2 3" key="1">
    <citation type="submission" date="2020-04" db="EMBL/GenBank/DDBJ databases">
        <title>Novel Paenibacillus strain UniB2 isolated from commercial digestive syrup.</title>
        <authorList>
            <person name="Thorat V."/>
            <person name="Kirdat K."/>
            <person name="Tiwarekar B."/>
            <person name="Yadav A."/>
        </authorList>
    </citation>
    <scope>NUCLEOTIDE SEQUENCE [LARGE SCALE GENOMIC DNA]</scope>
    <source>
        <strain evidence="2 3">UniB2</strain>
    </source>
</reference>
<dbReference type="Pfam" id="PF00561">
    <property type="entry name" value="Abhydrolase_1"/>
    <property type="match status" value="1"/>
</dbReference>
<evidence type="ECO:0000313" key="3">
    <source>
        <dbReference type="Proteomes" id="UP000502136"/>
    </source>
</evidence>
<dbReference type="Gene3D" id="3.40.50.1820">
    <property type="entry name" value="alpha/beta hydrolase"/>
    <property type="match status" value="1"/>
</dbReference>
<feature type="domain" description="AB hydrolase-1" evidence="1">
    <location>
        <begin position="32"/>
        <end position="141"/>
    </location>
</feature>
<dbReference type="InterPro" id="IPR000073">
    <property type="entry name" value="AB_hydrolase_1"/>
</dbReference>
<protein>
    <submittedName>
        <fullName evidence="2">Alpha/beta fold hydrolase</fullName>
    </submittedName>
</protein>
<sequence length="278" mass="30873">MTKRIGERVGEAIELEQGGIWTEMSGEAERGTIVLLHAAAADASLWDGVLPALHGAGWRTVALDLPGMGRSDLPESAYHVYEIIRELLDRLGIERAALAGVSAGGHCATEYAVYDPARVEKLILVNSGLFGAPLDYSEELQRDNAEFQRIIGSGDLARAAEMWTKMWLDGPGQPPDRVAAPVREAFVRYMEERLPRLAEFRYPDIMPDLADRLHELQMPVRSISGELDYRDTFHLLPLLEERLPDWSGVVLDGTAHFPMVDASERLGREMAALLNERS</sequence>